<dbReference type="InterPro" id="IPR040220">
    <property type="entry name" value="DD11"/>
</dbReference>
<evidence type="ECO:0000256" key="1">
    <source>
        <dbReference type="ARBA" id="ARBA00022729"/>
    </source>
</evidence>
<evidence type="ECO:0000313" key="4">
    <source>
        <dbReference type="EMBL" id="SPD33132.1"/>
    </source>
</evidence>
<evidence type="ECO:0000256" key="2">
    <source>
        <dbReference type="SAM" id="SignalP"/>
    </source>
</evidence>
<evidence type="ECO:0000259" key="3">
    <source>
        <dbReference type="Pfam" id="PF05617"/>
    </source>
</evidence>
<organism evidence="4">
    <name type="scientific">Fagus sylvatica</name>
    <name type="common">Beechnut</name>
    <dbReference type="NCBI Taxonomy" id="28930"/>
    <lineage>
        <taxon>Eukaryota</taxon>
        <taxon>Viridiplantae</taxon>
        <taxon>Streptophyta</taxon>
        <taxon>Embryophyta</taxon>
        <taxon>Tracheophyta</taxon>
        <taxon>Spermatophyta</taxon>
        <taxon>Magnoliopsida</taxon>
        <taxon>eudicotyledons</taxon>
        <taxon>Gunneridae</taxon>
        <taxon>Pentapetalae</taxon>
        <taxon>rosids</taxon>
        <taxon>fabids</taxon>
        <taxon>Fagales</taxon>
        <taxon>Fagaceae</taxon>
        <taxon>Fagus</taxon>
    </lineage>
</organism>
<dbReference type="EMBL" id="OIVN01006437">
    <property type="protein sequence ID" value="SPD33132.1"/>
    <property type="molecule type" value="Genomic_DNA"/>
</dbReference>
<dbReference type="AlphaFoldDB" id="A0A2N9J7C5"/>
<feature type="signal peptide" evidence="2">
    <location>
        <begin position="1"/>
        <end position="17"/>
    </location>
</feature>
<name>A0A2N9J7C5_FAGSY</name>
<dbReference type="InterPro" id="IPR008502">
    <property type="entry name" value="Prolamin-like"/>
</dbReference>
<reference evidence="4" key="1">
    <citation type="submission" date="2018-02" db="EMBL/GenBank/DDBJ databases">
        <authorList>
            <person name="Cohen D.B."/>
            <person name="Kent A.D."/>
        </authorList>
    </citation>
    <scope>NUCLEOTIDE SEQUENCE</scope>
</reference>
<dbReference type="Pfam" id="PF05617">
    <property type="entry name" value="Prolamin_like"/>
    <property type="match status" value="1"/>
</dbReference>
<dbReference type="PANTHER" id="PTHR31207:SF35">
    <property type="entry name" value="PROLAMIN-LIKE DOMAIN-CONTAINING PROTEIN"/>
    <property type="match status" value="1"/>
</dbReference>
<feature type="domain" description="Prolamin-like" evidence="3">
    <location>
        <begin position="40"/>
        <end position="112"/>
    </location>
</feature>
<gene>
    <name evidence="4" type="ORF">FSB_LOCUS61014</name>
</gene>
<proteinExistence type="predicted"/>
<protein>
    <recommendedName>
        <fullName evidence="3">Prolamin-like domain-containing protein</fullName>
    </recommendedName>
</protein>
<accession>A0A2N9J7C5</accession>
<sequence length="116" mass="12582">MAMFLAYGLVVLSPGLASRVILESISKSPNVPNIEFLVACSKKLTPDCGESIFMNIFGNAAKPISDHCCHLLVATGRPCHNGLVNNIINRVPGYKTNETITRPRSVQIWNKCALVA</sequence>
<feature type="chain" id="PRO_5014912543" description="Prolamin-like domain-containing protein" evidence="2">
    <location>
        <begin position="18"/>
        <end position="116"/>
    </location>
</feature>
<dbReference type="PANTHER" id="PTHR31207">
    <property type="entry name" value="ECA1 GAMETOGENESIS FAMILY PROTEIN (DUF784)-RELATED-RELATED"/>
    <property type="match status" value="1"/>
</dbReference>
<keyword evidence="1 2" id="KW-0732">Signal</keyword>